<accession>A0A6N2N341</accession>
<dbReference type="GO" id="GO:0019464">
    <property type="term" value="P:glycine decarboxylation via glycine cleavage system"/>
    <property type="evidence" value="ECO:0007669"/>
    <property type="project" value="InterPro"/>
</dbReference>
<dbReference type="SUPFAM" id="SSF51230">
    <property type="entry name" value="Single hybrid motif"/>
    <property type="match status" value="1"/>
</dbReference>
<sequence length="184" mass="20852">MEVTPAKRKLAVDFMYAGSHEWVKVDGKAAIVGITNHAQDYLGDAVYVELLEVGAVESAKATSDVYYPVSGDMVKVNEELNNSHGLRQNVGVYSFRVKMRVRGQENKKNLRDIDVSRQKLTTLSLSRVWIGFVELSMWVRVFGISFLDDVVVLAVGLDRVFVVFGLFKFFLLVALWWFSIDLRI</sequence>
<evidence type="ECO:0000256" key="1">
    <source>
        <dbReference type="SAM" id="Phobius"/>
    </source>
</evidence>
<dbReference type="InterPro" id="IPR011053">
    <property type="entry name" value="Single_hybrid_motif"/>
</dbReference>
<gene>
    <name evidence="2" type="ORF">SVIM_LOCUS433647</name>
</gene>
<dbReference type="Pfam" id="PF01597">
    <property type="entry name" value="GCV_H"/>
    <property type="match status" value="1"/>
</dbReference>
<evidence type="ECO:0008006" key="3">
    <source>
        <dbReference type="Google" id="ProtNLM"/>
    </source>
</evidence>
<dbReference type="Gene3D" id="2.40.50.100">
    <property type="match status" value="1"/>
</dbReference>
<name>A0A6N2N341_SALVM</name>
<protein>
    <recommendedName>
        <fullName evidence="3">Glycine cleavage system H protein</fullName>
    </recommendedName>
</protein>
<dbReference type="GO" id="GO:0005960">
    <property type="term" value="C:glycine cleavage complex"/>
    <property type="evidence" value="ECO:0007669"/>
    <property type="project" value="InterPro"/>
</dbReference>
<dbReference type="PANTHER" id="PTHR11715:SF3">
    <property type="entry name" value="GLYCINE CLEAVAGE SYSTEM H PROTEIN-RELATED"/>
    <property type="match status" value="1"/>
</dbReference>
<dbReference type="InterPro" id="IPR033753">
    <property type="entry name" value="GCV_H/Fam206"/>
</dbReference>
<feature type="transmembrane region" description="Helical" evidence="1">
    <location>
        <begin position="159"/>
        <end position="178"/>
    </location>
</feature>
<dbReference type="CDD" id="cd06848">
    <property type="entry name" value="GCS_H"/>
    <property type="match status" value="1"/>
</dbReference>
<dbReference type="GO" id="GO:0005739">
    <property type="term" value="C:mitochondrion"/>
    <property type="evidence" value="ECO:0007669"/>
    <property type="project" value="TreeGrafter"/>
</dbReference>
<dbReference type="InterPro" id="IPR002930">
    <property type="entry name" value="GCV_H"/>
</dbReference>
<reference evidence="2" key="1">
    <citation type="submission" date="2019-03" db="EMBL/GenBank/DDBJ databases">
        <authorList>
            <person name="Mank J."/>
            <person name="Almeida P."/>
        </authorList>
    </citation>
    <scope>NUCLEOTIDE SEQUENCE</scope>
    <source>
        <strain evidence="2">78183</strain>
    </source>
</reference>
<dbReference type="PANTHER" id="PTHR11715">
    <property type="entry name" value="GLYCINE CLEAVAGE SYSTEM H PROTEIN"/>
    <property type="match status" value="1"/>
</dbReference>
<dbReference type="EMBL" id="CAADRP010002018">
    <property type="protein sequence ID" value="VFU59086.1"/>
    <property type="molecule type" value="Genomic_DNA"/>
</dbReference>
<keyword evidence="1" id="KW-0472">Membrane</keyword>
<keyword evidence="1" id="KW-0812">Transmembrane</keyword>
<keyword evidence="1" id="KW-1133">Transmembrane helix</keyword>
<dbReference type="GO" id="GO:0009249">
    <property type="term" value="P:protein lipoylation"/>
    <property type="evidence" value="ECO:0007669"/>
    <property type="project" value="TreeGrafter"/>
</dbReference>
<proteinExistence type="predicted"/>
<evidence type="ECO:0000313" key="2">
    <source>
        <dbReference type="EMBL" id="VFU59086.1"/>
    </source>
</evidence>
<organism evidence="2">
    <name type="scientific">Salix viminalis</name>
    <name type="common">Common osier</name>
    <name type="synonym">Basket willow</name>
    <dbReference type="NCBI Taxonomy" id="40686"/>
    <lineage>
        <taxon>Eukaryota</taxon>
        <taxon>Viridiplantae</taxon>
        <taxon>Streptophyta</taxon>
        <taxon>Embryophyta</taxon>
        <taxon>Tracheophyta</taxon>
        <taxon>Spermatophyta</taxon>
        <taxon>Magnoliopsida</taxon>
        <taxon>eudicotyledons</taxon>
        <taxon>Gunneridae</taxon>
        <taxon>Pentapetalae</taxon>
        <taxon>rosids</taxon>
        <taxon>fabids</taxon>
        <taxon>Malpighiales</taxon>
        <taxon>Salicaceae</taxon>
        <taxon>Saliceae</taxon>
        <taxon>Salix</taxon>
    </lineage>
</organism>
<dbReference type="AlphaFoldDB" id="A0A6N2N341"/>
<feature type="transmembrane region" description="Helical" evidence="1">
    <location>
        <begin position="128"/>
        <end position="147"/>
    </location>
</feature>